<comment type="caution">
    <text evidence="2">The sequence shown here is derived from an EMBL/GenBank/DDBJ whole genome shotgun (WGS) entry which is preliminary data.</text>
</comment>
<proteinExistence type="predicted"/>
<accession>A0A7C4D8C4</accession>
<keyword evidence="1" id="KW-1133">Transmembrane helix</keyword>
<name>A0A7C4D8C4_STAMA</name>
<feature type="transmembrane region" description="Helical" evidence="1">
    <location>
        <begin position="20"/>
        <end position="42"/>
    </location>
</feature>
<feature type="transmembrane region" description="Helical" evidence="1">
    <location>
        <begin position="146"/>
        <end position="167"/>
    </location>
</feature>
<evidence type="ECO:0000256" key="1">
    <source>
        <dbReference type="SAM" id="Phobius"/>
    </source>
</evidence>
<dbReference type="AlphaFoldDB" id="A0A7C4D8C4"/>
<reference evidence="2" key="1">
    <citation type="journal article" date="2020" name="mSystems">
        <title>Genome- and Community-Level Interaction Insights into Carbon Utilization and Element Cycling Functions of Hydrothermarchaeota in Hydrothermal Sediment.</title>
        <authorList>
            <person name="Zhou Z."/>
            <person name="Liu Y."/>
            <person name="Xu W."/>
            <person name="Pan J."/>
            <person name="Luo Z.H."/>
            <person name="Li M."/>
        </authorList>
    </citation>
    <scope>NUCLEOTIDE SEQUENCE [LARGE SCALE GENOMIC DNA]</scope>
    <source>
        <strain evidence="2">SpSt-642</strain>
    </source>
</reference>
<organism evidence="2">
    <name type="scientific">Staphylothermus marinus</name>
    <dbReference type="NCBI Taxonomy" id="2280"/>
    <lineage>
        <taxon>Archaea</taxon>
        <taxon>Thermoproteota</taxon>
        <taxon>Thermoprotei</taxon>
        <taxon>Desulfurococcales</taxon>
        <taxon>Desulfurococcaceae</taxon>
        <taxon>Staphylothermus</taxon>
    </lineage>
</organism>
<sequence length="251" mass="28471">MATELRISEEDVRATRVFFTIGYILRIFPFINIFGFVLTFISWLKLSIRLANKFYKIALIGAVILLISIAYSLFVSTTIAMSTFEILPPGEITFDQYKELLRNTTIITKNEMENPGVYITELAIGLGLILESLGIRQLYRDTRRFIPIYLTILFIALGIIHFILFALHPLTAPGLDNVIKTVDRAESLVDLKNAYTELLIVLLPLTITGVINFFITLITYILTGYKYWKLYGELVKLRIATTGIESSIASI</sequence>
<gene>
    <name evidence="2" type="ORF">ENU14_06145</name>
</gene>
<keyword evidence="1" id="KW-0812">Transmembrane</keyword>
<keyword evidence="1" id="KW-0472">Membrane</keyword>
<dbReference type="EMBL" id="DTBJ01000052">
    <property type="protein sequence ID" value="HGM59142.1"/>
    <property type="molecule type" value="Genomic_DNA"/>
</dbReference>
<evidence type="ECO:0000313" key="2">
    <source>
        <dbReference type="EMBL" id="HGM59142.1"/>
    </source>
</evidence>
<feature type="transmembrane region" description="Helical" evidence="1">
    <location>
        <begin position="54"/>
        <end position="74"/>
    </location>
</feature>
<feature type="transmembrane region" description="Helical" evidence="1">
    <location>
        <begin position="198"/>
        <end position="222"/>
    </location>
</feature>
<protein>
    <submittedName>
        <fullName evidence="2">Uncharacterized protein</fullName>
    </submittedName>
</protein>